<feature type="domain" description="ABC transmembrane type-1" evidence="7">
    <location>
        <begin position="118"/>
        <end position="383"/>
    </location>
</feature>
<feature type="transmembrane region" description="Helical" evidence="6">
    <location>
        <begin position="114"/>
        <end position="136"/>
    </location>
</feature>
<dbReference type="InterPro" id="IPR011527">
    <property type="entry name" value="ABC1_TM_dom"/>
</dbReference>
<dbReference type="PROSITE" id="PS50929">
    <property type="entry name" value="ABC_TM1F"/>
    <property type="match status" value="1"/>
</dbReference>
<keyword evidence="9" id="KW-1185">Reference proteome</keyword>
<comment type="subcellular location">
    <subcellularLocation>
        <location evidence="1">Membrane</location>
        <topology evidence="1">Multi-pass membrane protein</topology>
    </subcellularLocation>
</comment>
<keyword evidence="2 6" id="KW-0812">Transmembrane</keyword>
<evidence type="ECO:0000313" key="8">
    <source>
        <dbReference type="EMBL" id="KOX70880.1"/>
    </source>
</evidence>
<evidence type="ECO:0000256" key="6">
    <source>
        <dbReference type="SAM" id="Phobius"/>
    </source>
</evidence>
<sequence>MRDDTANLSVDSKPAREGAGYGNGTPKNKLSPPGKNILEVFRDFQDTLKDAEKDKEETEYMLQENGDPISTPLCVHSEFVPPQTKEEEKPAPQEQSLPPVPYFKLFRFATCGELMLIIGGLIMGTLTGLCIPISTIQYGEFTTLLVDRNMMNQTSTPTLILEWFGGGKVLGPEATEKERMDALYNDSVAFGVSSAALSTFQFFFAVFTVDLLNIAASRQIVRVRKMFLRAVLRQDMTWYDINTSTNFASRMTEDLDKMKDGIGEKLGVFTYLMVSFVSSIVISFVYGWKLTLVVLSCAPIIWRQSSLTAQELNAYGKAGTVAEEVLGAIRTVIAFNGEQKEVDRYAEKLVPAEKTGIRRGMWSGVGGGVMWFIIYISYAVAFW</sequence>
<feature type="compositionally biased region" description="Polar residues" evidence="5">
    <location>
        <begin position="1"/>
        <end position="10"/>
    </location>
</feature>
<evidence type="ECO:0000256" key="2">
    <source>
        <dbReference type="ARBA" id="ARBA00022692"/>
    </source>
</evidence>
<dbReference type="InterPro" id="IPR039421">
    <property type="entry name" value="Type_1_exporter"/>
</dbReference>
<dbReference type="GO" id="GO:0005886">
    <property type="term" value="C:plasma membrane"/>
    <property type="evidence" value="ECO:0007669"/>
    <property type="project" value="TreeGrafter"/>
</dbReference>
<dbReference type="Pfam" id="PF00664">
    <property type="entry name" value="ABC_membrane"/>
    <property type="match status" value="1"/>
</dbReference>
<feature type="transmembrane region" description="Helical" evidence="6">
    <location>
        <begin position="361"/>
        <end position="381"/>
    </location>
</feature>
<evidence type="ECO:0000259" key="7">
    <source>
        <dbReference type="PROSITE" id="PS50929"/>
    </source>
</evidence>
<dbReference type="Proteomes" id="UP000053105">
    <property type="component" value="Unassembled WGS sequence"/>
</dbReference>
<gene>
    <name evidence="8" type="ORF">WN51_03308</name>
</gene>
<organism evidence="8 9">
    <name type="scientific">Melipona quadrifasciata</name>
    <dbReference type="NCBI Taxonomy" id="166423"/>
    <lineage>
        <taxon>Eukaryota</taxon>
        <taxon>Metazoa</taxon>
        <taxon>Ecdysozoa</taxon>
        <taxon>Arthropoda</taxon>
        <taxon>Hexapoda</taxon>
        <taxon>Insecta</taxon>
        <taxon>Pterygota</taxon>
        <taxon>Neoptera</taxon>
        <taxon>Endopterygota</taxon>
        <taxon>Hymenoptera</taxon>
        <taxon>Apocrita</taxon>
        <taxon>Aculeata</taxon>
        <taxon>Apoidea</taxon>
        <taxon>Anthophila</taxon>
        <taxon>Apidae</taxon>
        <taxon>Melipona</taxon>
    </lineage>
</organism>
<evidence type="ECO:0000256" key="1">
    <source>
        <dbReference type="ARBA" id="ARBA00004141"/>
    </source>
</evidence>
<dbReference type="GO" id="GO:0140359">
    <property type="term" value="F:ABC-type transporter activity"/>
    <property type="evidence" value="ECO:0007669"/>
    <property type="project" value="InterPro"/>
</dbReference>
<dbReference type="SUPFAM" id="SSF90123">
    <property type="entry name" value="ABC transporter transmembrane region"/>
    <property type="match status" value="1"/>
</dbReference>
<evidence type="ECO:0000313" key="9">
    <source>
        <dbReference type="Proteomes" id="UP000053105"/>
    </source>
</evidence>
<feature type="transmembrane region" description="Helical" evidence="6">
    <location>
        <begin position="188"/>
        <end position="216"/>
    </location>
</feature>
<dbReference type="AlphaFoldDB" id="A0A0M8ZTL3"/>
<dbReference type="OrthoDB" id="6500128at2759"/>
<dbReference type="EMBL" id="KQ435850">
    <property type="protein sequence ID" value="KOX70880.1"/>
    <property type="molecule type" value="Genomic_DNA"/>
</dbReference>
<keyword evidence="4 6" id="KW-0472">Membrane</keyword>
<protein>
    <submittedName>
        <fullName evidence="8">Multidrug resistance protein like protein 49</fullName>
    </submittedName>
</protein>
<dbReference type="GO" id="GO:0005524">
    <property type="term" value="F:ATP binding"/>
    <property type="evidence" value="ECO:0007669"/>
    <property type="project" value="InterPro"/>
</dbReference>
<dbReference type="CDD" id="cd18577">
    <property type="entry name" value="ABC_6TM_Pgp_ABCB1_D1_like"/>
    <property type="match status" value="1"/>
</dbReference>
<accession>A0A0M8ZTL3</accession>
<evidence type="ECO:0000256" key="5">
    <source>
        <dbReference type="SAM" id="MobiDB-lite"/>
    </source>
</evidence>
<dbReference type="PANTHER" id="PTHR24222">
    <property type="entry name" value="ABC TRANSPORTER B FAMILY"/>
    <property type="match status" value="1"/>
</dbReference>
<dbReference type="InterPro" id="IPR036640">
    <property type="entry name" value="ABC1_TM_sf"/>
</dbReference>
<proteinExistence type="predicted"/>
<feature type="region of interest" description="Disordered" evidence="5">
    <location>
        <begin position="1"/>
        <end position="36"/>
    </location>
</feature>
<reference evidence="8 9" key="1">
    <citation type="submission" date="2015-07" db="EMBL/GenBank/DDBJ databases">
        <title>The genome of Melipona quadrifasciata.</title>
        <authorList>
            <person name="Pan H."/>
            <person name="Kapheim K."/>
        </authorList>
    </citation>
    <scope>NUCLEOTIDE SEQUENCE [LARGE SCALE GENOMIC DNA]</scope>
    <source>
        <strain evidence="8">0111107301</strain>
        <tissue evidence="8">Whole body</tissue>
    </source>
</reference>
<dbReference type="STRING" id="166423.A0A0M8ZTL3"/>
<keyword evidence="3 6" id="KW-1133">Transmembrane helix</keyword>
<evidence type="ECO:0000256" key="3">
    <source>
        <dbReference type="ARBA" id="ARBA00022989"/>
    </source>
</evidence>
<evidence type="ECO:0000256" key="4">
    <source>
        <dbReference type="ARBA" id="ARBA00023136"/>
    </source>
</evidence>
<dbReference type="Gene3D" id="1.20.1560.10">
    <property type="entry name" value="ABC transporter type 1, transmembrane domain"/>
    <property type="match status" value="1"/>
</dbReference>
<name>A0A0M8ZTL3_9HYME</name>
<dbReference type="PANTHER" id="PTHR24222:SF76">
    <property type="entry name" value="MYCOBACTIN IMPORT ATP-BINDING_PERMEASE PROTEIN IRTB"/>
    <property type="match status" value="1"/>
</dbReference>
<feature type="transmembrane region" description="Helical" evidence="6">
    <location>
        <begin position="266"/>
        <end position="286"/>
    </location>
</feature>